<accession>A0A2G2WUV3</accession>
<dbReference type="Proteomes" id="UP000224567">
    <property type="component" value="Unassembled WGS sequence"/>
</dbReference>
<dbReference type="STRING" id="33114.A0A2G2WUV3"/>
<dbReference type="InterPro" id="IPR036770">
    <property type="entry name" value="Ankyrin_rpt-contain_sf"/>
</dbReference>
<dbReference type="SUPFAM" id="SSF48403">
    <property type="entry name" value="Ankyrin repeat"/>
    <property type="match status" value="1"/>
</dbReference>
<dbReference type="OrthoDB" id="194358at2759"/>
<dbReference type="PROSITE" id="PS50088">
    <property type="entry name" value="ANK_REPEAT"/>
    <property type="match status" value="2"/>
</dbReference>
<dbReference type="PANTHER" id="PTHR24186">
    <property type="entry name" value="PROTEIN PHOSPHATASE 1 REGULATORY SUBUNIT"/>
    <property type="match status" value="1"/>
</dbReference>
<dbReference type="EMBL" id="MLFT02000005">
    <property type="protein sequence ID" value="PHT49038.1"/>
    <property type="molecule type" value="Genomic_DNA"/>
</dbReference>
<organism evidence="5 6">
    <name type="scientific">Capsicum baccatum</name>
    <name type="common">Peruvian pepper</name>
    <dbReference type="NCBI Taxonomy" id="33114"/>
    <lineage>
        <taxon>Eukaryota</taxon>
        <taxon>Viridiplantae</taxon>
        <taxon>Streptophyta</taxon>
        <taxon>Embryophyta</taxon>
        <taxon>Tracheophyta</taxon>
        <taxon>Spermatophyta</taxon>
        <taxon>Magnoliopsida</taxon>
        <taxon>eudicotyledons</taxon>
        <taxon>Gunneridae</taxon>
        <taxon>Pentapetalae</taxon>
        <taxon>asterids</taxon>
        <taxon>lamiids</taxon>
        <taxon>Solanales</taxon>
        <taxon>Solanaceae</taxon>
        <taxon>Solanoideae</taxon>
        <taxon>Capsiceae</taxon>
        <taxon>Capsicum</taxon>
    </lineage>
</organism>
<evidence type="ECO:0000256" key="1">
    <source>
        <dbReference type="ARBA" id="ARBA00022737"/>
    </source>
</evidence>
<keyword evidence="1" id="KW-0677">Repeat</keyword>
<dbReference type="InterPro" id="IPR002110">
    <property type="entry name" value="Ankyrin_rpt"/>
</dbReference>
<dbReference type="GO" id="GO:0005886">
    <property type="term" value="C:plasma membrane"/>
    <property type="evidence" value="ECO:0007669"/>
    <property type="project" value="TreeGrafter"/>
</dbReference>
<reference evidence="6" key="2">
    <citation type="journal article" date="2017" name="J. Anim. Genet.">
        <title>Multiple reference genome sequences of hot pepper reveal the massive evolution of plant disease resistance genes by retroduplication.</title>
        <authorList>
            <person name="Kim S."/>
            <person name="Park J."/>
            <person name="Yeom S.-I."/>
            <person name="Kim Y.-M."/>
            <person name="Seo E."/>
            <person name="Kim K.-T."/>
            <person name="Kim M.-S."/>
            <person name="Lee J.M."/>
            <person name="Cheong K."/>
            <person name="Shin H.-S."/>
            <person name="Kim S.-B."/>
            <person name="Han K."/>
            <person name="Lee J."/>
            <person name="Park M."/>
            <person name="Lee H.-A."/>
            <person name="Lee H.-Y."/>
            <person name="Lee Y."/>
            <person name="Oh S."/>
            <person name="Lee J.H."/>
            <person name="Choi E."/>
            <person name="Choi E."/>
            <person name="Lee S.E."/>
            <person name="Jeon J."/>
            <person name="Kim H."/>
            <person name="Choi G."/>
            <person name="Song H."/>
            <person name="Lee J."/>
            <person name="Lee S.-C."/>
            <person name="Kwon J.-K."/>
            <person name="Lee H.-Y."/>
            <person name="Koo N."/>
            <person name="Hong Y."/>
            <person name="Kim R.W."/>
            <person name="Kang W.-H."/>
            <person name="Huh J.H."/>
            <person name="Kang B.-C."/>
            <person name="Yang T.-J."/>
            <person name="Lee Y.-H."/>
            <person name="Bennetzen J.L."/>
            <person name="Choi D."/>
        </authorList>
    </citation>
    <scope>NUCLEOTIDE SEQUENCE [LARGE SCALE GENOMIC DNA]</scope>
    <source>
        <strain evidence="6">cv. PBC81</strain>
    </source>
</reference>
<proteinExistence type="predicted"/>
<feature type="repeat" description="ANK" evidence="3">
    <location>
        <begin position="72"/>
        <end position="104"/>
    </location>
</feature>
<evidence type="ECO:0000313" key="6">
    <source>
        <dbReference type="Proteomes" id="UP000224567"/>
    </source>
</evidence>
<protein>
    <submittedName>
        <fullName evidence="5">Uncharacterized protein</fullName>
    </submittedName>
</protein>
<sequence>MDLTLYNAAMRGNIGDANFLLADHLKRDEENGYPVTPKVNTVLHVASLYGCYHFMREVLKITPPMLCCQNKKNETALHIAANEVHTEVIRVLLAHIEDHNTKEKRTRMTDASGDTALHKAVRSQHLDVVKLLVKEDPEFEFPPNHVQEMPLYFAVESGFHDTLINILEYCKESTYAAGPSNRTPKHAAVIQEHKDCIRSLWRWNKLLCEEPDLWGWNSLHYAVKLGLADVVSDMLVWKKSLVYLPTGSENSWTTAIHIAASEGDVNMIIELLNHCPDSRDILNSNNQNALHVAILNNQDKVKRKYEYVPNPNAEMGKGVKVQLREDDQDKAKKADQTVIESIMKSAQIHVVVATLIMTVTFAADSSRFHQNKKAVEKFYDLAGIFQCLSMLAVVIAFATGYRNNKELFLERKDEDTISVLSSTISYKELAELEPTSSSNASPFQQINPNPQPIDYSTGNVPRRPAIRINPDTELRGDNIRPVGKRNMGYSIRSMERNSSSRLLKTFYRTDTETMYKYLKTFLGESAKATWESFKTNCPYDFQVALPYKSDIPRAKWNLSLTRRGSLQPERAARVGVSDSYTPHGTRPA</sequence>
<dbReference type="PANTHER" id="PTHR24186:SF50">
    <property type="entry name" value="ANKYRIN REPEAT-CONTAINING PROTEIN ITN1-LIKE ISOFORM X1"/>
    <property type="match status" value="1"/>
</dbReference>
<feature type="region of interest" description="Disordered" evidence="4">
    <location>
        <begin position="435"/>
        <end position="461"/>
    </location>
</feature>
<evidence type="ECO:0000313" key="5">
    <source>
        <dbReference type="EMBL" id="PHT49038.1"/>
    </source>
</evidence>
<dbReference type="PROSITE" id="PS50297">
    <property type="entry name" value="ANK_REP_REGION"/>
    <property type="match status" value="1"/>
</dbReference>
<feature type="region of interest" description="Disordered" evidence="4">
    <location>
        <begin position="567"/>
        <end position="588"/>
    </location>
</feature>
<evidence type="ECO:0000256" key="2">
    <source>
        <dbReference type="ARBA" id="ARBA00023043"/>
    </source>
</evidence>
<dbReference type="Gene3D" id="1.25.40.20">
    <property type="entry name" value="Ankyrin repeat-containing domain"/>
    <property type="match status" value="1"/>
</dbReference>
<dbReference type="Pfam" id="PF12796">
    <property type="entry name" value="Ank_2"/>
    <property type="match status" value="2"/>
</dbReference>
<evidence type="ECO:0000256" key="4">
    <source>
        <dbReference type="SAM" id="MobiDB-lite"/>
    </source>
</evidence>
<dbReference type="SMART" id="SM00248">
    <property type="entry name" value="ANK"/>
    <property type="match status" value="7"/>
</dbReference>
<keyword evidence="2 3" id="KW-0040">ANK repeat</keyword>
<comment type="caution">
    <text evidence="5">The sequence shown here is derived from an EMBL/GenBank/DDBJ whole genome shotgun (WGS) entry which is preliminary data.</text>
</comment>
<name>A0A2G2WUV3_CAPBA</name>
<feature type="repeat" description="ANK" evidence="3">
    <location>
        <begin position="112"/>
        <end position="144"/>
    </location>
</feature>
<gene>
    <name evidence="5" type="ORF">CQW23_13246</name>
</gene>
<dbReference type="AlphaFoldDB" id="A0A2G2WUV3"/>
<evidence type="ECO:0000256" key="3">
    <source>
        <dbReference type="PROSITE-ProRule" id="PRU00023"/>
    </source>
</evidence>
<reference evidence="5 6" key="1">
    <citation type="journal article" date="2017" name="Genome Biol.">
        <title>New reference genome sequences of hot pepper reveal the massive evolution of plant disease-resistance genes by retroduplication.</title>
        <authorList>
            <person name="Kim S."/>
            <person name="Park J."/>
            <person name="Yeom S.I."/>
            <person name="Kim Y.M."/>
            <person name="Seo E."/>
            <person name="Kim K.T."/>
            <person name="Kim M.S."/>
            <person name="Lee J.M."/>
            <person name="Cheong K."/>
            <person name="Shin H.S."/>
            <person name="Kim S.B."/>
            <person name="Han K."/>
            <person name="Lee J."/>
            <person name="Park M."/>
            <person name="Lee H.A."/>
            <person name="Lee H.Y."/>
            <person name="Lee Y."/>
            <person name="Oh S."/>
            <person name="Lee J.H."/>
            <person name="Choi E."/>
            <person name="Choi E."/>
            <person name="Lee S.E."/>
            <person name="Jeon J."/>
            <person name="Kim H."/>
            <person name="Choi G."/>
            <person name="Song H."/>
            <person name="Lee J."/>
            <person name="Lee S.C."/>
            <person name="Kwon J.K."/>
            <person name="Lee H.Y."/>
            <person name="Koo N."/>
            <person name="Hong Y."/>
            <person name="Kim R.W."/>
            <person name="Kang W.H."/>
            <person name="Huh J.H."/>
            <person name="Kang B.C."/>
            <person name="Yang T.J."/>
            <person name="Lee Y.H."/>
            <person name="Bennetzen J.L."/>
            <person name="Choi D."/>
        </authorList>
    </citation>
    <scope>NUCLEOTIDE SEQUENCE [LARGE SCALE GENOMIC DNA]</scope>
    <source>
        <strain evidence="6">cv. PBC81</strain>
    </source>
</reference>
<keyword evidence="6" id="KW-1185">Reference proteome</keyword>